<comment type="caution">
    <text evidence="3">The sequence shown here is derived from an EMBL/GenBank/DDBJ whole genome shotgun (WGS) entry which is preliminary data.</text>
</comment>
<feature type="transmembrane region" description="Helical" evidence="1">
    <location>
        <begin position="151"/>
        <end position="171"/>
    </location>
</feature>
<gene>
    <name evidence="3" type="ORF">GK108_17895</name>
</gene>
<sequence>MTTPLTLYKLLITACLISFLSGLSAYAQQAPSEATNIRIGVDEKTKRIAIQYDLPRSNPNDSLYVEIETSSGKKFRPASVSGNVGRAISSGPNKIIYWDVVRDNVQLNDEDVEVLIRIVRTVPIRRPPVATRPTPPKPAPVVVQKKSPLPVIGWIATGGLAAYSFVLASGINKDVDAYKQNSVANTLPEWNAAEDKRKSIDSRRTIFTVVAGAAAVTLVANVVSLVARKSSSNQLTRPGQPRTAWQIQPASQSVGVALVHTF</sequence>
<dbReference type="AlphaFoldDB" id="A0A6L9L8L1"/>
<keyword evidence="4" id="KW-1185">Reference proteome</keyword>
<proteinExistence type="predicted"/>
<evidence type="ECO:0000313" key="3">
    <source>
        <dbReference type="EMBL" id="NDU96760.1"/>
    </source>
</evidence>
<keyword evidence="1" id="KW-0812">Transmembrane</keyword>
<protein>
    <recommendedName>
        <fullName evidence="5">DUF5683 domain-containing protein</fullName>
    </recommendedName>
</protein>
<evidence type="ECO:0000313" key="4">
    <source>
        <dbReference type="Proteomes" id="UP000474175"/>
    </source>
</evidence>
<evidence type="ECO:0000256" key="2">
    <source>
        <dbReference type="SAM" id="SignalP"/>
    </source>
</evidence>
<keyword evidence="1" id="KW-0472">Membrane</keyword>
<evidence type="ECO:0008006" key="5">
    <source>
        <dbReference type="Google" id="ProtNLM"/>
    </source>
</evidence>
<dbReference type="RefSeq" id="WP_163951546.1">
    <property type="nucleotide sequence ID" value="NZ_JAAFZH010000008.1"/>
</dbReference>
<reference evidence="3 4" key="1">
    <citation type="submission" date="2020-02" db="EMBL/GenBank/DDBJ databases">
        <title>Draft genome sequence of two Spirosoma agri KCTC 52727 and Spirosoma terrae KCTC 52035.</title>
        <authorList>
            <person name="Rojas J."/>
            <person name="Ambika Manirajan B."/>
            <person name="Suarez C."/>
            <person name="Ratering S."/>
            <person name="Schnell S."/>
        </authorList>
    </citation>
    <scope>NUCLEOTIDE SEQUENCE [LARGE SCALE GENOMIC DNA]</scope>
    <source>
        <strain evidence="3 4">KCTC 52035</strain>
    </source>
</reference>
<dbReference type="Proteomes" id="UP000474175">
    <property type="component" value="Unassembled WGS sequence"/>
</dbReference>
<keyword evidence="2" id="KW-0732">Signal</keyword>
<feature type="transmembrane region" description="Helical" evidence="1">
    <location>
        <begin position="206"/>
        <end position="227"/>
    </location>
</feature>
<dbReference type="EMBL" id="JAAFZH010000008">
    <property type="protein sequence ID" value="NDU96760.1"/>
    <property type="molecule type" value="Genomic_DNA"/>
</dbReference>
<organism evidence="3 4">
    <name type="scientific">Spirosoma terrae</name>
    <dbReference type="NCBI Taxonomy" id="1968276"/>
    <lineage>
        <taxon>Bacteria</taxon>
        <taxon>Pseudomonadati</taxon>
        <taxon>Bacteroidota</taxon>
        <taxon>Cytophagia</taxon>
        <taxon>Cytophagales</taxon>
        <taxon>Cytophagaceae</taxon>
        <taxon>Spirosoma</taxon>
    </lineage>
</organism>
<keyword evidence="1" id="KW-1133">Transmembrane helix</keyword>
<evidence type="ECO:0000256" key="1">
    <source>
        <dbReference type="SAM" id="Phobius"/>
    </source>
</evidence>
<accession>A0A6L9L8L1</accession>
<feature type="chain" id="PRO_5026905060" description="DUF5683 domain-containing protein" evidence="2">
    <location>
        <begin position="28"/>
        <end position="262"/>
    </location>
</feature>
<name>A0A6L9L8L1_9BACT</name>
<feature type="signal peptide" evidence="2">
    <location>
        <begin position="1"/>
        <end position="27"/>
    </location>
</feature>